<keyword evidence="4" id="KW-1185">Reference proteome</keyword>
<dbReference type="InterPro" id="IPR050721">
    <property type="entry name" value="Trk_Ktr_HKT_K-transport"/>
</dbReference>
<dbReference type="Gene3D" id="1.10.287.70">
    <property type="match status" value="1"/>
</dbReference>
<dbReference type="Gene3D" id="3.40.50.720">
    <property type="entry name" value="NAD(P)-binding Rossmann-like Domain"/>
    <property type="match status" value="1"/>
</dbReference>
<feature type="transmembrane region" description="Helical" evidence="1">
    <location>
        <begin position="41"/>
        <end position="62"/>
    </location>
</feature>
<dbReference type="eggNOG" id="COG1226">
    <property type="taxonomic scope" value="Bacteria"/>
</dbReference>
<dbReference type="InterPro" id="IPR013099">
    <property type="entry name" value="K_chnl_dom"/>
</dbReference>
<keyword evidence="1" id="KW-0472">Membrane</keyword>
<evidence type="ECO:0000259" key="2">
    <source>
        <dbReference type="Pfam" id="PF07885"/>
    </source>
</evidence>
<evidence type="ECO:0000256" key="1">
    <source>
        <dbReference type="SAM" id="Phobius"/>
    </source>
</evidence>
<dbReference type="SUPFAM" id="SSF51735">
    <property type="entry name" value="NAD(P)-binding Rossmann-fold domains"/>
    <property type="match status" value="1"/>
</dbReference>
<dbReference type="AlphaFoldDB" id="M5DWA6"/>
<dbReference type="KEGG" id="tol:TOL_3479"/>
<keyword evidence="1" id="KW-1133">Transmembrane helix</keyword>
<reference evidence="3 4" key="1">
    <citation type="journal article" date="2013" name="Genome Announc.">
        <title>Genome Sequence of Thalassolituus oleivorans MIL-1 (DSM 14913T).</title>
        <authorList>
            <person name="Golyshin P.N."/>
            <person name="Werner J."/>
            <person name="Chernikova T.N."/>
            <person name="Tran H."/>
            <person name="Ferrer M."/>
            <person name="Yakimov M.M."/>
            <person name="Teeling H."/>
            <person name="Golyshina O.V."/>
        </authorList>
    </citation>
    <scope>NUCLEOTIDE SEQUENCE [LARGE SCALE GENOMIC DNA]</scope>
    <source>
        <strain evidence="3 4">MIL-1</strain>
    </source>
</reference>
<dbReference type="Pfam" id="PF07885">
    <property type="entry name" value="Ion_trans_2"/>
    <property type="match status" value="1"/>
</dbReference>
<dbReference type="HOGENOM" id="CLU_711580_0_0_6"/>
<gene>
    <name evidence="3" type="ORF">TOL_3479</name>
</gene>
<dbReference type="STRING" id="187493.CN03_17260"/>
<dbReference type="EMBL" id="HF680312">
    <property type="protein sequence ID" value="CCU73865.1"/>
    <property type="molecule type" value="Genomic_DNA"/>
</dbReference>
<evidence type="ECO:0000313" key="3">
    <source>
        <dbReference type="EMBL" id="CCU73865.1"/>
    </source>
</evidence>
<dbReference type="InterPro" id="IPR036291">
    <property type="entry name" value="NAD(P)-bd_dom_sf"/>
</dbReference>
<dbReference type="PANTHER" id="PTHR43833:SF9">
    <property type="entry name" value="POTASSIUM CHANNEL PROTEIN YUGO-RELATED"/>
    <property type="match status" value="1"/>
</dbReference>
<keyword evidence="3" id="KW-0406">Ion transport</keyword>
<proteinExistence type="predicted"/>
<name>M5DWA6_9GAMM</name>
<accession>M5DWA6</accession>
<dbReference type="PANTHER" id="PTHR43833">
    <property type="entry name" value="POTASSIUM CHANNEL PROTEIN 2-RELATED-RELATED"/>
    <property type="match status" value="1"/>
</dbReference>
<feature type="domain" description="Potassium channel" evidence="2">
    <location>
        <begin position="48"/>
        <end position="118"/>
    </location>
</feature>
<dbReference type="Proteomes" id="UP000011866">
    <property type="component" value="Chromosome"/>
</dbReference>
<keyword evidence="1" id="KW-0812">Transmembrane</keyword>
<dbReference type="GO" id="GO:0034220">
    <property type="term" value="P:monoatomic ion transmembrane transport"/>
    <property type="evidence" value="ECO:0007669"/>
    <property type="project" value="UniProtKB-KW"/>
</dbReference>
<evidence type="ECO:0000313" key="4">
    <source>
        <dbReference type="Proteomes" id="UP000011866"/>
    </source>
</evidence>
<organism evidence="3 4">
    <name type="scientific">Thalassolituus oleivorans MIL-1</name>
    <dbReference type="NCBI Taxonomy" id="1298593"/>
    <lineage>
        <taxon>Bacteria</taxon>
        <taxon>Pseudomonadati</taxon>
        <taxon>Pseudomonadota</taxon>
        <taxon>Gammaproteobacteria</taxon>
        <taxon>Oceanospirillales</taxon>
        <taxon>Oceanospirillaceae</taxon>
        <taxon>Thalassolituus</taxon>
    </lineage>
</organism>
<protein>
    <submittedName>
        <fullName evidence="3">Potassium channel protein</fullName>
    </submittedName>
</protein>
<keyword evidence="3" id="KW-0407">Ion channel</keyword>
<sequence>MAVWLAAVYDGGMNKFTRFVRQRKRVRQAVYQTDRNIMRSIVRTMLVLCLFVLLHVSAMVLFEGMSPWHGFWLTMTTLATVGYGDTSATTVAGQLSTIILMFICGITVMTLLISDYADYRIARRERIRSGHWDWNMADHILIINAPKYNRESYFHRMISQIRECGEFNDTPIMLLNEDFTDGLPDSLRQLGVVHVTGLASRPEDLDRAGAKRAAHIVVLARDEYSADSDSYTFDVSHRLFELHLGHKTIVECVDDFNRPRLKALDIRALLRPIRSYPEIIVRAMVAPGSELLIEDMFTHANDHTVRYPVWLEGERWADVVTAIVQASLGTPLAYVTKDGHVETHPDGESHIHAQSLLILVHTERTPTTKEVHRAIEHHFNTRLKDVEN</sequence>
<feature type="transmembrane region" description="Helical" evidence="1">
    <location>
        <begin position="95"/>
        <end position="117"/>
    </location>
</feature>
<keyword evidence="3" id="KW-0813">Transport</keyword>
<dbReference type="SUPFAM" id="SSF81324">
    <property type="entry name" value="Voltage-gated potassium channels"/>
    <property type="match status" value="1"/>
</dbReference>